<sequence length="121" mass="12428" precursor="true">MKPWLQRSAVSAVVLGIVPLLELASPAVGHAQPPPPPCPPGMYWNFTTVVCEFPPPPALYIDPWLPVYVPDVVDVDLDVDIPVPGPPGIGAPGRPNIGAPGPGPRPPGIGGGRGGGRGGRR</sequence>
<feature type="chain" id="PRO_5024463099" evidence="2">
    <location>
        <begin position="32"/>
        <end position="121"/>
    </location>
</feature>
<feature type="signal peptide" evidence="2">
    <location>
        <begin position="1"/>
        <end position="31"/>
    </location>
</feature>
<evidence type="ECO:0000256" key="2">
    <source>
        <dbReference type="SAM" id="SignalP"/>
    </source>
</evidence>
<dbReference type="AlphaFoldDB" id="A0A5Q5BQN1"/>
<proteinExistence type="predicted"/>
<evidence type="ECO:0000313" key="3">
    <source>
        <dbReference type="EMBL" id="ABG10698.1"/>
    </source>
</evidence>
<keyword evidence="2" id="KW-0732">Signal</keyword>
<feature type="compositionally biased region" description="Gly residues" evidence="1">
    <location>
        <begin position="108"/>
        <end position="121"/>
    </location>
</feature>
<evidence type="ECO:0000256" key="1">
    <source>
        <dbReference type="SAM" id="MobiDB-lite"/>
    </source>
</evidence>
<feature type="region of interest" description="Disordered" evidence="1">
    <location>
        <begin position="84"/>
        <end position="121"/>
    </location>
</feature>
<accession>A0A5Q5BQN1</accession>
<reference evidence="3" key="1">
    <citation type="submission" date="2006-06" db="EMBL/GenBank/DDBJ databases">
        <title>Complete sequence of chromosome of Mycobacterium sp. MCS.</title>
        <authorList>
            <consortium name="US DOE Joint Genome Institute"/>
            <person name="Copeland A."/>
            <person name="Lucas S."/>
            <person name="Lapidus A."/>
            <person name="Barry K."/>
            <person name="Detter J.C."/>
            <person name="Glavina del Rio T."/>
            <person name="Hammon N."/>
            <person name="Israni S."/>
            <person name="Dalin E."/>
            <person name="Tice H."/>
            <person name="Pitluck S."/>
            <person name="Martinez M."/>
            <person name="Schmutz J."/>
            <person name="Larimer F."/>
            <person name="Land M."/>
            <person name="Hauser L."/>
            <person name="Kyrpides N."/>
            <person name="Kim E."/>
            <person name="Miller C.D."/>
            <person name="Hughes J.E."/>
            <person name="Anderson A.J."/>
            <person name="Sims R.C."/>
            <person name="Richardson P."/>
        </authorList>
    </citation>
    <scope>NUCLEOTIDE SEQUENCE [LARGE SCALE GENOMIC DNA]</scope>
    <source>
        <strain evidence="3">MCS</strain>
    </source>
</reference>
<gene>
    <name evidence="3" type="ordered locus">Mmcs_4594</name>
</gene>
<name>A0A5Q5BQN1_MYCSS</name>
<dbReference type="KEGG" id="mmc:Mmcs_4594"/>
<protein>
    <submittedName>
        <fullName evidence="3">Uncharacterized protein</fullName>
    </submittedName>
</protein>
<dbReference type="EMBL" id="CP000384">
    <property type="protein sequence ID" value="ABG10698.1"/>
    <property type="molecule type" value="Genomic_DNA"/>
</dbReference>
<organism evidence="3">
    <name type="scientific">Mycobacterium sp. (strain MCS)</name>
    <dbReference type="NCBI Taxonomy" id="164756"/>
    <lineage>
        <taxon>Bacteria</taxon>
        <taxon>Bacillati</taxon>
        <taxon>Actinomycetota</taxon>
        <taxon>Actinomycetes</taxon>
        <taxon>Mycobacteriales</taxon>
        <taxon>Mycobacteriaceae</taxon>
        <taxon>Mycobacterium</taxon>
    </lineage>
</organism>